<sequence length="124" mass="13430">MKYPVTYISQSLKMMRALLVSYVVTALFLLLTAALVYRAGLDESKVQIAVILIYIVSCFLGGFLAGKMMKTRKFLWGGLLGFLYFAVMLLVSVAVNQEFGDAVTGVMTTFVICTVSGMAGGMCA</sequence>
<proteinExistence type="predicted"/>
<dbReference type="RefSeq" id="WP_118768936.1">
    <property type="nucleotide sequence ID" value="NZ_JAJEPS010000001.1"/>
</dbReference>
<comment type="caution">
    <text evidence="2">The sequence shown here is derived from an EMBL/GenBank/DDBJ whole genome shotgun (WGS) entry which is preliminary data.</text>
</comment>
<dbReference type="NCBIfam" id="TIGR04086">
    <property type="entry name" value="TIGR04086_membr"/>
    <property type="match status" value="1"/>
</dbReference>
<evidence type="ECO:0000313" key="2">
    <source>
        <dbReference type="EMBL" id="MCC2124856.1"/>
    </source>
</evidence>
<name>A0AAE3A762_9FIRM</name>
<keyword evidence="3" id="KW-1185">Reference proteome</keyword>
<keyword evidence="1" id="KW-0812">Transmembrane</keyword>
<keyword evidence="1" id="KW-1133">Transmembrane helix</keyword>
<organism evidence="2 3">
    <name type="scientific">Hominiventricola filiformis</name>
    <dbReference type="NCBI Taxonomy" id="2885352"/>
    <lineage>
        <taxon>Bacteria</taxon>
        <taxon>Bacillati</taxon>
        <taxon>Bacillota</taxon>
        <taxon>Clostridia</taxon>
        <taxon>Lachnospirales</taxon>
        <taxon>Lachnospiraceae</taxon>
        <taxon>Hominiventricola</taxon>
    </lineage>
</organism>
<evidence type="ECO:0000313" key="3">
    <source>
        <dbReference type="Proteomes" id="UP001198220"/>
    </source>
</evidence>
<feature type="transmembrane region" description="Helical" evidence="1">
    <location>
        <begin position="74"/>
        <end position="96"/>
    </location>
</feature>
<dbReference type="AlphaFoldDB" id="A0AAE3A762"/>
<accession>A0AAE3A762</accession>
<reference evidence="2 3" key="1">
    <citation type="submission" date="2021-10" db="EMBL/GenBank/DDBJ databases">
        <title>Anaerobic single-cell dispensing facilitates the cultivation of human gut bacteria.</title>
        <authorList>
            <person name="Afrizal A."/>
        </authorList>
    </citation>
    <scope>NUCLEOTIDE SEQUENCE [LARGE SCALE GENOMIC DNA]</scope>
    <source>
        <strain evidence="2 3">CLA-AA-H276</strain>
    </source>
</reference>
<gene>
    <name evidence="2" type="ORF">LKD36_01535</name>
</gene>
<evidence type="ECO:0000256" key="1">
    <source>
        <dbReference type="SAM" id="Phobius"/>
    </source>
</evidence>
<protein>
    <submittedName>
        <fullName evidence="2">TIGR04086 family membrane protein</fullName>
    </submittedName>
</protein>
<dbReference type="InterPro" id="IPR023804">
    <property type="entry name" value="DUF3792_TM"/>
</dbReference>
<dbReference type="EMBL" id="JAJEPS010000001">
    <property type="protein sequence ID" value="MCC2124856.1"/>
    <property type="molecule type" value="Genomic_DNA"/>
</dbReference>
<keyword evidence="1" id="KW-0472">Membrane</keyword>
<dbReference type="Proteomes" id="UP001198220">
    <property type="component" value="Unassembled WGS sequence"/>
</dbReference>
<feature type="transmembrane region" description="Helical" evidence="1">
    <location>
        <begin position="48"/>
        <end position="65"/>
    </location>
</feature>
<dbReference type="Pfam" id="PF12670">
    <property type="entry name" value="DUF3792"/>
    <property type="match status" value="1"/>
</dbReference>
<feature type="transmembrane region" description="Helical" evidence="1">
    <location>
        <begin position="102"/>
        <end position="123"/>
    </location>
</feature>